<protein>
    <submittedName>
        <fullName evidence="2">Uncharacterized protein</fullName>
    </submittedName>
</protein>
<organism evidence="2 3">
    <name type="scientific">Pomacea canaliculata</name>
    <name type="common">Golden apple snail</name>
    <dbReference type="NCBI Taxonomy" id="400727"/>
    <lineage>
        <taxon>Eukaryota</taxon>
        <taxon>Metazoa</taxon>
        <taxon>Spiralia</taxon>
        <taxon>Lophotrochozoa</taxon>
        <taxon>Mollusca</taxon>
        <taxon>Gastropoda</taxon>
        <taxon>Caenogastropoda</taxon>
        <taxon>Architaenioglossa</taxon>
        <taxon>Ampullarioidea</taxon>
        <taxon>Ampullariidae</taxon>
        <taxon>Pomacea</taxon>
    </lineage>
</organism>
<feature type="region of interest" description="Disordered" evidence="1">
    <location>
        <begin position="70"/>
        <end position="102"/>
    </location>
</feature>
<name>A0A2T7P3J7_POMCA</name>
<feature type="region of interest" description="Disordered" evidence="1">
    <location>
        <begin position="22"/>
        <end position="43"/>
    </location>
</feature>
<feature type="compositionally biased region" description="Basic and acidic residues" evidence="1">
    <location>
        <begin position="70"/>
        <end position="82"/>
    </location>
</feature>
<accession>A0A2T7P3J7</accession>
<keyword evidence="3" id="KW-1185">Reference proteome</keyword>
<dbReference type="Proteomes" id="UP000245119">
    <property type="component" value="Linkage Group LG6"/>
</dbReference>
<sequence>MSRDCGGLTEHVRTNELRHLAARAAGSAHQPSDNEGRPKSATVFPLLPGRKVKINRPVTRMMARPLTLHDKQTCDLNDKQAPHLDSTSCQPLSPSGAQHGGV</sequence>
<dbReference type="AlphaFoldDB" id="A0A2T7P3J7"/>
<feature type="compositionally biased region" description="Polar residues" evidence="1">
    <location>
        <begin position="85"/>
        <end position="96"/>
    </location>
</feature>
<evidence type="ECO:0000313" key="3">
    <source>
        <dbReference type="Proteomes" id="UP000245119"/>
    </source>
</evidence>
<gene>
    <name evidence="2" type="ORF">C0Q70_10579</name>
</gene>
<dbReference type="EMBL" id="PZQS01000006">
    <property type="protein sequence ID" value="PVD28002.1"/>
    <property type="molecule type" value="Genomic_DNA"/>
</dbReference>
<comment type="caution">
    <text evidence="2">The sequence shown here is derived from an EMBL/GenBank/DDBJ whole genome shotgun (WGS) entry which is preliminary data.</text>
</comment>
<reference evidence="2 3" key="1">
    <citation type="submission" date="2018-04" db="EMBL/GenBank/DDBJ databases">
        <title>The genome of golden apple snail Pomacea canaliculata provides insight into stress tolerance and invasive adaptation.</title>
        <authorList>
            <person name="Liu C."/>
            <person name="Liu B."/>
            <person name="Ren Y."/>
            <person name="Zhang Y."/>
            <person name="Wang H."/>
            <person name="Li S."/>
            <person name="Jiang F."/>
            <person name="Yin L."/>
            <person name="Zhang G."/>
            <person name="Qian W."/>
            <person name="Fan W."/>
        </authorList>
    </citation>
    <scope>NUCLEOTIDE SEQUENCE [LARGE SCALE GENOMIC DNA]</scope>
    <source>
        <strain evidence="2">SZHN2017</strain>
        <tissue evidence="2">Muscle</tissue>
    </source>
</reference>
<evidence type="ECO:0000313" key="2">
    <source>
        <dbReference type="EMBL" id="PVD28002.1"/>
    </source>
</evidence>
<evidence type="ECO:0000256" key="1">
    <source>
        <dbReference type="SAM" id="MobiDB-lite"/>
    </source>
</evidence>
<proteinExistence type="predicted"/>